<evidence type="ECO:0000256" key="1">
    <source>
        <dbReference type="ARBA" id="ARBA00004651"/>
    </source>
</evidence>
<evidence type="ECO:0008006" key="9">
    <source>
        <dbReference type="Google" id="ProtNLM"/>
    </source>
</evidence>
<sequence>MEMKPIIYQWHFNLFVVLFLAGLILLYYRISGFKRTNNNLCFTLAILLFLLAECSPLHFLGMHYYFFAHMISHIVLLLMCGPLLVLSIPDKCLDPFENGISAFSKILSKYSWIAWLTGVLVMWFWHIPAIFDASFVAMNKVTSIVPLIHAGSMLFAGAVFSWPILGPDKKLHVHPLAGIVYLFTACVSCSLLGLLITFAPLTTYHHYDNGLSGMAGSNPWNISQITDQQAAGLIMWVPCCFVYLTGCIYLLQRWFANTSYSNEKSIDLKTTVHHE</sequence>
<dbReference type="EMBL" id="WPIK01000011">
    <property type="protein sequence ID" value="MVN22515.1"/>
    <property type="molecule type" value="Genomic_DNA"/>
</dbReference>
<keyword evidence="5 6" id="KW-0472">Membrane</keyword>
<accession>A0A7K1SYX7</accession>
<dbReference type="Pfam" id="PF09678">
    <property type="entry name" value="Caa3_CtaG"/>
    <property type="match status" value="1"/>
</dbReference>
<feature type="transmembrane region" description="Helical" evidence="6">
    <location>
        <begin position="176"/>
        <end position="199"/>
    </location>
</feature>
<dbReference type="AlphaFoldDB" id="A0A7K1SYX7"/>
<evidence type="ECO:0000313" key="8">
    <source>
        <dbReference type="Proteomes" id="UP000462014"/>
    </source>
</evidence>
<feature type="transmembrane region" description="Helical" evidence="6">
    <location>
        <begin position="230"/>
        <end position="251"/>
    </location>
</feature>
<evidence type="ECO:0000256" key="5">
    <source>
        <dbReference type="ARBA" id="ARBA00023136"/>
    </source>
</evidence>
<gene>
    <name evidence="7" type="ORF">GO621_13335</name>
</gene>
<keyword evidence="8" id="KW-1185">Reference proteome</keyword>
<feature type="transmembrane region" description="Helical" evidence="6">
    <location>
        <begin position="6"/>
        <end position="28"/>
    </location>
</feature>
<organism evidence="7 8">
    <name type="scientific">Mucilaginibacter arboris</name>
    <dbReference type="NCBI Taxonomy" id="2682090"/>
    <lineage>
        <taxon>Bacteria</taxon>
        <taxon>Pseudomonadati</taxon>
        <taxon>Bacteroidota</taxon>
        <taxon>Sphingobacteriia</taxon>
        <taxon>Sphingobacteriales</taxon>
        <taxon>Sphingobacteriaceae</taxon>
        <taxon>Mucilaginibacter</taxon>
    </lineage>
</organism>
<evidence type="ECO:0000313" key="7">
    <source>
        <dbReference type="EMBL" id="MVN22515.1"/>
    </source>
</evidence>
<feature type="transmembrane region" description="Helical" evidence="6">
    <location>
        <begin position="66"/>
        <end position="89"/>
    </location>
</feature>
<evidence type="ECO:0000256" key="3">
    <source>
        <dbReference type="ARBA" id="ARBA00022692"/>
    </source>
</evidence>
<keyword evidence="3 6" id="KW-0812">Transmembrane</keyword>
<proteinExistence type="predicted"/>
<evidence type="ECO:0000256" key="2">
    <source>
        <dbReference type="ARBA" id="ARBA00022475"/>
    </source>
</evidence>
<comment type="caution">
    <text evidence="7">The sequence shown here is derived from an EMBL/GenBank/DDBJ whole genome shotgun (WGS) entry which is preliminary data.</text>
</comment>
<reference evidence="7 8" key="1">
    <citation type="submission" date="2019-12" db="EMBL/GenBank/DDBJ databases">
        <title>Mucilaginibacter sp. HMF7410 genome sequencing and assembly.</title>
        <authorList>
            <person name="Kang H."/>
            <person name="Cha I."/>
            <person name="Kim H."/>
            <person name="Joh K."/>
        </authorList>
    </citation>
    <scope>NUCLEOTIDE SEQUENCE [LARGE SCALE GENOMIC DNA]</scope>
    <source>
        <strain evidence="7 8">HMF7410</strain>
    </source>
</reference>
<keyword evidence="4 6" id="KW-1133">Transmembrane helix</keyword>
<feature type="transmembrane region" description="Helical" evidence="6">
    <location>
        <begin position="110"/>
        <end position="131"/>
    </location>
</feature>
<protein>
    <recommendedName>
        <fullName evidence="9">Cytochrome c oxidase assembly protein</fullName>
    </recommendedName>
</protein>
<feature type="transmembrane region" description="Helical" evidence="6">
    <location>
        <begin position="40"/>
        <end position="60"/>
    </location>
</feature>
<feature type="transmembrane region" description="Helical" evidence="6">
    <location>
        <begin position="143"/>
        <end position="164"/>
    </location>
</feature>
<dbReference type="Proteomes" id="UP000462014">
    <property type="component" value="Unassembled WGS sequence"/>
</dbReference>
<evidence type="ECO:0000256" key="6">
    <source>
        <dbReference type="SAM" id="Phobius"/>
    </source>
</evidence>
<comment type="subcellular location">
    <subcellularLocation>
        <location evidence="1">Cell membrane</location>
        <topology evidence="1">Multi-pass membrane protein</topology>
    </subcellularLocation>
</comment>
<name>A0A7K1SYX7_9SPHI</name>
<dbReference type="InterPro" id="IPR019108">
    <property type="entry name" value="Caa3_assmbl_CtaG-rel"/>
</dbReference>
<evidence type="ECO:0000256" key="4">
    <source>
        <dbReference type="ARBA" id="ARBA00022989"/>
    </source>
</evidence>
<dbReference type="GO" id="GO:0005886">
    <property type="term" value="C:plasma membrane"/>
    <property type="evidence" value="ECO:0007669"/>
    <property type="project" value="UniProtKB-SubCell"/>
</dbReference>
<keyword evidence="2" id="KW-1003">Cell membrane</keyword>